<dbReference type="PANTHER" id="PTHR34701:SF1">
    <property type="entry name" value="TRANSCRIPTIONAL REGULATOR MRAZ"/>
    <property type="match status" value="1"/>
</dbReference>
<organism evidence="9 10">
    <name type="scientific">Thiosulfativibrio zosterae</name>
    <dbReference type="NCBI Taxonomy" id="2675053"/>
    <lineage>
        <taxon>Bacteria</taxon>
        <taxon>Pseudomonadati</taxon>
        <taxon>Pseudomonadota</taxon>
        <taxon>Gammaproteobacteria</taxon>
        <taxon>Thiotrichales</taxon>
        <taxon>Piscirickettsiaceae</taxon>
        <taxon>Thiosulfativibrio</taxon>
    </lineage>
</organism>
<evidence type="ECO:0000256" key="3">
    <source>
        <dbReference type="ARBA" id="ARBA00022737"/>
    </source>
</evidence>
<dbReference type="InterPro" id="IPR003444">
    <property type="entry name" value="MraZ"/>
</dbReference>
<evidence type="ECO:0000256" key="4">
    <source>
        <dbReference type="ARBA" id="ARBA00023015"/>
    </source>
</evidence>
<evidence type="ECO:0000256" key="6">
    <source>
        <dbReference type="ARBA" id="ARBA00023163"/>
    </source>
</evidence>
<dbReference type="NCBIfam" id="TIGR00242">
    <property type="entry name" value="division/cell wall cluster transcriptional repressor MraZ"/>
    <property type="match status" value="1"/>
</dbReference>
<dbReference type="InterPro" id="IPR035644">
    <property type="entry name" value="MraZ_C"/>
</dbReference>
<name>A0A6F8PLB6_9GAMM</name>
<proteinExistence type="inferred from homology"/>
<keyword evidence="4 7" id="KW-0805">Transcription regulation</keyword>
<dbReference type="Proteomes" id="UP000501466">
    <property type="component" value="Chromosome"/>
</dbReference>
<dbReference type="InterPro" id="IPR038619">
    <property type="entry name" value="MraZ_sf"/>
</dbReference>
<dbReference type="HAMAP" id="MF_01008">
    <property type="entry name" value="MraZ"/>
    <property type="match status" value="1"/>
</dbReference>
<dbReference type="KEGG" id="tzo:THMIRHAT_06470"/>
<dbReference type="EMBL" id="AP021888">
    <property type="protein sequence ID" value="BBP42901.1"/>
    <property type="molecule type" value="Genomic_DNA"/>
</dbReference>
<keyword evidence="2 7" id="KW-0963">Cytoplasm</keyword>
<evidence type="ECO:0000256" key="7">
    <source>
        <dbReference type="HAMAP-Rule" id="MF_01008"/>
    </source>
</evidence>
<dbReference type="CDD" id="cd16320">
    <property type="entry name" value="MraZ_N"/>
    <property type="match status" value="1"/>
</dbReference>
<comment type="subunit">
    <text evidence="7">Forms oligomers.</text>
</comment>
<reference evidence="10" key="1">
    <citation type="submission" date="2019-11" db="EMBL/GenBank/DDBJ databases">
        <title>Isolation and characterization of two novel species in the genus Thiomicrorhabdus.</title>
        <authorList>
            <person name="Mochizuki J."/>
            <person name="Kojima H."/>
            <person name="Fukui M."/>
        </authorList>
    </citation>
    <scope>NUCLEOTIDE SEQUENCE [LARGE SCALE GENOMIC DNA]</scope>
    <source>
        <strain evidence="10">AkT22</strain>
    </source>
</reference>
<dbReference type="Pfam" id="PF02381">
    <property type="entry name" value="MraZ"/>
    <property type="match status" value="2"/>
</dbReference>
<dbReference type="GO" id="GO:2000143">
    <property type="term" value="P:negative regulation of DNA-templated transcription initiation"/>
    <property type="evidence" value="ECO:0007669"/>
    <property type="project" value="TreeGrafter"/>
</dbReference>
<dbReference type="InterPro" id="IPR007159">
    <property type="entry name" value="SpoVT-AbrB_dom"/>
</dbReference>
<dbReference type="CDD" id="cd16321">
    <property type="entry name" value="MraZ_C"/>
    <property type="match status" value="1"/>
</dbReference>
<feature type="domain" description="SpoVT-AbrB" evidence="8">
    <location>
        <begin position="24"/>
        <end position="71"/>
    </location>
</feature>
<sequence>MQYSGVKWKKVVESGYPMLFFRGINSISVDPKGRLAIPKRYRDTIAEASENQLIATIDLHSPCLLIYTLDEWEIIERKLMSLPNVDPKTREVQRLLLGHATEMEMDAQGRVLLPSLLRDHARLDKDAILLGQGNKFELWSQEAWDASRPEMLVSASAGQVSESLASLSL</sequence>
<dbReference type="Gene3D" id="3.40.1550.20">
    <property type="entry name" value="Transcriptional regulator MraZ domain"/>
    <property type="match status" value="1"/>
</dbReference>
<evidence type="ECO:0000256" key="2">
    <source>
        <dbReference type="ARBA" id="ARBA00022490"/>
    </source>
</evidence>
<dbReference type="PANTHER" id="PTHR34701">
    <property type="entry name" value="TRANSCRIPTIONAL REGULATOR MRAZ"/>
    <property type="match status" value="1"/>
</dbReference>
<comment type="subcellular location">
    <subcellularLocation>
        <location evidence="7">Cytoplasm</location>
        <location evidence="7">Nucleoid</location>
    </subcellularLocation>
</comment>
<keyword evidence="3" id="KW-0677">Repeat</keyword>
<feature type="domain" description="SpoVT-AbrB" evidence="8">
    <location>
        <begin position="100"/>
        <end position="143"/>
    </location>
</feature>
<evidence type="ECO:0000313" key="10">
    <source>
        <dbReference type="Proteomes" id="UP000501466"/>
    </source>
</evidence>
<gene>
    <name evidence="7 9" type="primary">mraZ</name>
    <name evidence="9" type="ORF">THMIRHAT_06470</name>
</gene>
<dbReference type="GO" id="GO:0009295">
    <property type="term" value="C:nucleoid"/>
    <property type="evidence" value="ECO:0007669"/>
    <property type="project" value="UniProtKB-SubCell"/>
</dbReference>
<comment type="similarity">
    <text evidence="7">Belongs to the MraZ family.</text>
</comment>
<dbReference type="InterPro" id="IPR020603">
    <property type="entry name" value="MraZ_dom"/>
</dbReference>
<dbReference type="InterPro" id="IPR037914">
    <property type="entry name" value="SpoVT-AbrB_sf"/>
</dbReference>
<evidence type="ECO:0000259" key="8">
    <source>
        <dbReference type="PROSITE" id="PS51740"/>
    </source>
</evidence>
<evidence type="ECO:0000256" key="1">
    <source>
        <dbReference type="ARBA" id="ARBA00013860"/>
    </source>
</evidence>
<keyword evidence="6 7" id="KW-0804">Transcription</keyword>
<evidence type="ECO:0000313" key="9">
    <source>
        <dbReference type="EMBL" id="BBP42901.1"/>
    </source>
</evidence>
<keyword evidence="5 7" id="KW-0238">DNA-binding</keyword>
<dbReference type="GO" id="GO:0003700">
    <property type="term" value="F:DNA-binding transcription factor activity"/>
    <property type="evidence" value="ECO:0007669"/>
    <property type="project" value="UniProtKB-UniRule"/>
</dbReference>
<evidence type="ECO:0000256" key="5">
    <source>
        <dbReference type="ARBA" id="ARBA00023125"/>
    </source>
</evidence>
<protein>
    <recommendedName>
        <fullName evidence="1 7">Transcriptional regulator MraZ</fullName>
    </recommendedName>
</protein>
<accession>A0A6F8PLB6</accession>
<dbReference type="RefSeq" id="WP_243831491.1">
    <property type="nucleotide sequence ID" value="NZ_AP021888.1"/>
</dbReference>
<keyword evidence="10" id="KW-1185">Reference proteome</keyword>
<dbReference type="GO" id="GO:0005737">
    <property type="term" value="C:cytoplasm"/>
    <property type="evidence" value="ECO:0007669"/>
    <property type="project" value="UniProtKB-UniRule"/>
</dbReference>
<dbReference type="SUPFAM" id="SSF89447">
    <property type="entry name" value="AbrB/MazE/MraZ-like"/>
    <property type="match status" value="1"/>
</dbReference>
<dbReference type="GO" id="GO:0000976">
    <property type="term" value="F:transcription cis-regulatory region binding"/>
    <property type="evidence" value="ECO:0007669"/>
    <property type="project" value="TreeGrafter"/>
</dbReference>
<dbReference type="PROSITE" id="PS51740">
    <property type="entry name" value="SPOVT_ABRB"/>
    <property type="match status" value="2"/>
</dbReference>
<dbReference type="AlphaFoldDB" id="A0A6F8PLB6"/>
<dbReference type="InterPro" id="IPR035642">
    <property type="entry name" value="MraZ_N"/>
</dbReference>